<evidence type="ECO:0000256" key="5">
    <source>
        <dbReference type="ARBA" id="ARBA00022679"/>
    </source>
</evidence>
<dbReference type="Pfam" id="PF01467">
    <property type="entry name" value="CTP_transf_like"/>
    <property type="match status" value="1"/>
</dbReference>
<evidence type="ECO:0000256" key="10">
    <source>
        <dbReference type="ARBA" id="ARBA00048721"/>
    </source>
</evidence>
<dbReference type="EMBL" id="CP002353">
    <property type="protein sequence ID" value="ADV63265.1"/>
    <property type="molecule type" value="Genomic_DNA"/>
</dbReference>
<protein>
    <recommendedName>
        <fullName evidence="11">Probable nicotinate-nucleotide adenylyltransferase</fullName>
        <ecNumber evidence="11">2.7.7.18</ecNumber>
    </recommendedName>
    <alternativeName>
        <fullName evidence="11">Deamido-NAD(+) diphosphorylase</fullName>
    </alternativeName>
    <alternativeName>
        <fullName evidence="11">Deamido-NAD(+) pyrophosphorylase</fullName>
    </alternativeName>
    <alternativeName>
        <fullName evidence="11">Nicotinate mononucleotide adenylyltransferase</fullName>
        <shortName evidence="11">NaMN adenylyltransferase</shortName>
    </alternativeName>
</protein>
<dbReference type="UniPathway" id="UPA00253">
    <property type="reaction ID" value="UER00332"/>
</dbReference>
<evidence type="ECO:0000313" key="13">
    <source>
        <dbReference type="EMBL" id="ADV63265.1"/>
    </source>
</evidence>
<reference evidence="13 14" key="1">
    <citation type="journal article" date="2011" name="Stand. Genomic Sci.">
        <title>Complete genome sequence of Isosphaera pallida type strain (IS1B).</title>
        <authorList>
            <consortium name="US DOE Joint Genome Institute (JGI-PGF)"/>
            <person name="Goker M."/>
            <person name="Cleland D."/>
            <person name="Saunders E."/>
            <person name="Lapidus A."/>
            <person name="Nolan M."/>
            <person name="Lucas S."/>
            <person name="Hammon N."/>
            <person name="Deshpande S."/>
            <person name="Cheng J.F."/>
            <person name="Tapia R."/>
            <person name="Han C."/>
            <person name="Goodwin L."/>
            <person name="Pitluck S."/>
            <person name="Liolios K."/>
            <person name="Pagani I."/>
            <person name="Ivanova N."/>
            <person name="Mavromatis K."/>
            <person name="Pati A."/>
            <person name="Chen A."/>
            <person name="Palaniappan K."/>
            <person name="Land M."/>
            <person name="Hauser L."/>
            <person name="Chang Y.J."/>
            <person name="Jeffries C.D."/>
            <person name="Detter J.C."/>
            <person name="Beck B."/>
            <person name="Woyke T."/>
            <person name="Bristow J."/>
            <person name="Eisen J.A."/>
            <person name="Markowitz V."/>
            <person name="Hugenholtz P."/>
            <person name="Kyrpides N.C."/>
            <person name="Klenk H.P."/>
        </authorList>
    </citation>
    <scope>NUCLEOTIDE SEQUENCE [LARGE SCALE GENOMIC DNA]</scope>
    <source>
        <strain evidence="14">ATCC 43644 / DSM 9630 / IS1B</strain>
    </source>
</reference>
<dbReference type="STRING" id="575540.Isop_2696"/>
<keyword evidence="9 11" id="KW-0520">NAD</keyword>
<evidence type="ECO:0000256" key="11">
    <source>
        <dbReference type="HAMAP-Rule" id="MF_00244"/>
    </source>
</evidence>
<sequence length="219" mass="24277">MRLGVFGGTFDPIHLGHLILAEMARVECALDRVWFVPAGEPPHKLGEATATGRDRADMVRLAIAGHEQFELCDLDLKRPGPHFTVDLLDLIRERQPQADLFFLVGADSLLELPTWRQPEKLVRQAQLIVVNRPGLDLNPWESPAVRQLFADAGVAQPLSVTIPPIGLASRDLRADLARGKSIRYRVPRAVEMLIQERRLYQPSVPGAAPLPEAPGDLED</sequence>
<evidence type="ECO:0000256" key="6">
    <source>
        <dbReference type="ARBA" id="ARBA00022695"/>
    </source>
</evidence>
<dbReference type="NCBIfam" id="TIGR00125">
    <property type="entry name" value="cyt_tran_rel"/>
    <property type="match status" value="1"/>
</dbReference>
<keyword evidence="14" id="KW-1185">Reference proteome</keyword>
<keyword evidence="5 11" id="KW-0808">Transferase</keyword>
<dbReference type="CDD" id="cd02165">
    <property type="entry name" value="NMNAT"/>
    <property type="match status" value="1"/>
</dbReference>
<gene>
    <name evidence="11" type="primary">nadD</name>
    <name evidence="13" type="ordered locus">Isop_2696</name>
</gene>
<evidence type="ECO:0000256" key="1">
    <source>
        <dbReference type="ARBA" id="ARBA00002324"/>
    </source>
</evidence>
<accession>E8QZX4</accession>
<feature type="domain" description="Cytidyltransferase-like" evidence="12">
    <location>
        <begin position="5"/>
        <end position="143"/>
    </location>
</feature>
<dbReference type="FunCoup" id="E8QZX4">
    <property type="interactions" value="264"/>
</dbReference>
<dbReference type="PANTHER" id="PTHR39321:SF3">
    <property type="entry name" value="PHOSPHOPANTETHEINE ADENYLYLTRANSFERASE"/>
    <property type="match status" value="1"/>
</dbReference>
<dbReference type="KEGG" id="ipa:Isop_2696"/>
<dbReference type="Proteomes" id="UP000008631">
    <property type="component" value="Chromosome"/>
</dbReference>
<dbReference type="PANTHER" id="PTHR39321">
    <property type="entry name" value="NICOTINATE-NUCLEOTIDE ADENYLYLTRANSFERASE-RELATED"/>
    <property type="match status" value="1"/>
</dbReference>
<keyword evidence="4 11" id="KW-0662">Pyridine nucleotide biosynthesis</keyword>
<evidence type="ECO:0000256" key="9">
    <source>
        <dbReference type="ARBA" id="ARBA00023027"/>
    </source>
</evidence>
<evidence type="ECO:0000256" key="3">
    <source>
        <dbReference type="ARBA" id="ARBA00009014"/>
    </source>
</evidence>
<dbReference type="AlphaFoldDB" id="E8QZX4"/>
<evidence type="ECO:0000256" key="2">
    <source>
        <dbReference type="ARBA" id="ARBA00005019"/>
    </source>
</evidence>
<evidence type="ECO:0000256" key="7">
    <source>
        <dbReference type="ARBA" id="ARBA00022741"/>
    </source>
</evidence>
<dbReference type="GO" id="GO:0005524">
    <property type="term" value="F:ATP binding"/>
    <property type="evidence" value="ECO:0007669"/>
    <property type="project" value="UniProtKB-KW"/>
</dbReference>
<evidence type="ECO:0000313" key="14">
    <source>
        <dbReference type="Proteomes" id="UP000008631"/>
    </source>
</evidence>
<dbReference type="Gene3D" id="3.40.50.620">
    <property type="entry name" value="HUPs"/>
    <property type="match status" value="1"/>
</dbReference>
<keyword evidence="7 11" id="KW-0547">Nucleotide-binding</keyword>
<comment type="function">
    <text evidence="1 11">Catalyzes the reversible adenylation of nicotinate mononucleotide (NaMN) to nicotinic acid adenine dinucleotide (NaAD).</text>
</comment>
<comment type="catalytic activity">
    <reaction evidence="10 11">
        <text>nicotinate beta-D-ribonucleotide + ATP + H(+) = deamido-NAD(+) + diphosphate</text>
        <dbReference type="Rhea" id="RHEA:22860"/>
        <dbReference type="ChEBI" id="CHEBI:15378"/>
        <dbReference type="ChEBI" id="CHEBI:30616"/>
        <dbReference type="ChEBI" id="CHEBI:33019"/>
        <dbReference type="ChEBI" id="CHEBI:57502"/>
        <dbReference type="ChEBI" id="CHEBI:58437"/>
        <dbReference type="EC" id="2.7.7.18"/>
    </reaction>
</comment>
<evidence type="ECO:0000259" key="12">
    <source>
        <dbReference type="Pfam" id="PF01467"/>
    </source>
</evidence>
<keyword evidence="6 11" id="KW-0548">Nucleotidyltransferase</keyword>
<proteinExistence type="inferred from homology"/>
<dbReference type="InterPro" id="IPR005248">
    <property type="entry name" value="NadD/NMNAT"/>
</dbReference>
<keyword evidence="8 11" id="KW-0067">ATP-binding</keyword>
<dbReference type="SUPFAM" id="SSF52374">
    <property type="entry name" value="Nucleotidylyl transferase"/>
    <property type="match status" value="1"/>
</dbReference>
<dbReference type="RefSeq" id="WP_013565553.1">
    <property type="nucleotide sequence ID" value="NC_014962.1"/>
</dbReference>
<dbReference type="GO" id="GO:0009435">
    <property type="term" value="P:NAD+ biosynthetic process"/>
    <property type="evidence" value="ECO:0007669"/>
    <property type="project" value="UniProtKB-UniRule"/>
</dbReference>
<dbReference type="eggNOG" id="COG1057">
    <property type="taxonomic scope" value="Bacteria"/>
</dbReference>
<dbReference type="HAMAP" id="MF_00244">
    <property type="entry name" value="NaMN_adenylyltr"/>
    <property type="match status" value="1"/>
</dbReference>
<organism evidence="13 14">
    <name type="scientific">Isosphaera pallida (strain ATCC 43644 / DSM 9630 / IS1B)</name>
    <dbReference type="NCBI Taxonomy" id="575540"/>
    <lineage>
        <taxon>Bacteria</taxon>
        <taxon>Pseudomonadati</taxon>
        <taxon>Planctomycetota</taxon>
        <taxon>Planctomycetia</taxon>
        <taxon>Isosphaerales</taxon>
        <taxon>Isosphaeraceae</taxon>
        <taxon>Isosphaera</taxon>
    </lineage>
</organism>
<evidence type="ECO:0000256" key="4">
    <source>
        <dbReference type="ARBA" id="ARBA00022642"/>
    </source>
</evidence>
<comment type="pathway">
    <text evidence="2 11">Cofactor biosynthesis; NAD(+) biosynthesis; deamido-NAD(+) from nicotinate D-ribonucleotide: step 1/1.</text>
</comment>
<dbReference type="NCBIfam" id="NF000840">
    <property type="entry name" value="PRK00071.1-3"/>
    <property type="match status" value="1"/>
</dbReference>
<dbReference type="InterPro" id="IPR014729">
    <property type="entry name" value="Rossmann-like_a/b/a_fold"/>
</dbReference>
<dbReference type="OrthoDB" id="5295945at2"/>
<dbReference type="InParanoid" id="E8QZX4"/>
<dbReference type="InterPro" id="IPR004821">
    <property type="entry name" value="Cyt_trans-like"/>
</dbReference>
<comment type="similarity">
    <text evidence="3 11">Belongs to the NadD family.</text>
</comment>
<dbReference type="HOGENOM" id="CLU_069765_1_1_0"/>
<name>E8QZX4_ISOPI</name>
<dbReference type="NCBIfam" id="TIGR00482">
    <property type="entry name" value="nicotinate (nicotinamide) nucleotide adenylyltransferase"/>
    <property type="match status" value="1"/>
</dbReference>
<evidence type="ECO:0000256" key="8">
    <source>
        <dbReference type="ARBA" id="ARBA00022840"/>
    </source>
</evidence>
<dbReference type="EC" id="2.7.7.18" evidence="11"/>
<dbReference type="GO" id="GO:0004515">
    <property type="term" value="F:nicotinate-nucleotide adenylyltransferase activity"/>
    <property type="evidence" value="ECO:0007669"/>
    <property type="project" value="UniProtKB-UniRule"/>
</dbReference>